<dbReference type="EMBL" id="JACEIB010000026">
    <property type="protein sequence ID" value="MBA2935799.1"/>
    <property type="molecule type" value="Genomic_DNA"/>
</dbReference>
<organism evidence="2 3">
    <name type="scientific">Sphingomonas chungangi</name>
    <dbReference type="NCBI Taxonomy" id="2683589"/>
    <lineage>
        <taxon>Bacteria</taxon>
        <taxon>Pseudomonadati</taxon>
        <taxon>Pseudomonadota</taxon>
        <taxon>Alphaproteobacteria</taxon>
        <taxon>Sphingomonadales</taxon>
        <taxon>Sphingomonadaceae</taxon>
        <taxon>Sphingomonas</taxon>
    </lineage>
</organism>
<evidence type="ECO:0000313" key="3">
    <source>
        <dbReference type="Proteomes" id="UP000570166"/>
    </source>
</evidence>
<keyword evidence="1" id="KW-0812">Transmembrane</keyword>
<gene>
    <name evidence="2" type="ORF">HZF05_17100</name>
</gene>
<keyword evidence="1" id="KW-1133">Transmembrane helix</keyword>
<feature type="transmembrane region" description="Helical" evidence="1">
    <location>
        <begin position="33"/>
        <end position="53"/>
    </location>
</feature>
<dbReference type="AlphaFoldDB" id="A0A838LB33"/>
<evidence type="ECO:0000313" key="2">
    <source>
        <dbReference type="EMBL" id="MBA2935799.1"/>
    </source>
</evidence>
<dbReference type="Proteomes" id="UP000570166">
    <property type="component" value="Unassembled WGS sequence"/>
</dbReference>
<proteinExistence type="predicted"/>
<keyword evidence="1" id="KW-0472">Membrane</keyword>
<evidence type="ECO:0000256" key="1">
    <source>
        <dbReference type="SAM" id="Phobius"/>
    </source>
</evidence>
<accession>A0A838LB33</accession>
<dbReference type="RefSeq" id="WP_160362996.1">
    <property type="nucleotide sequence ID" value="NZ_JACEIB010000026.1"/>
</dbReference>
<keyword evidence="3" id="KW-1185">Reference proteome</keyword>
<protein>
    <submittedName>
        <fullName evidence="2">Uncharacterized protein</fullName>
    </submittedName>
</protein>
<sequence>MSQFGKIDAFLLGTAATAFLALVGLTIEDHRAYSPVVGFMVWTLIGSAAVLVVRRFRSIKVRG</sequence>
<feature type="transmembrane region" description="Helical" evidence="1">
    <location>
        <begin position="7"/>
        <end position="27"/>
    </location>
</feature>
<reference evidence="2 3" key="1">
    <citation type="submission" date="2020-07" db="EMBL/GenBank/DDBJ databases">
        <authorList>
            <person name="Sun Q."/>
        </authorList>
    </citation>
    <scope>NUCLEOTIDE SEQUENCE [LARGE SCALE GENOMIC DNA]</scope>
    <source>
        <strain evidence="2 3">CGMCC 1.13654</strain>
    </source>
</reference>
<name>A0A838LB33_9SPHN</name>
<comment type="caution">
    <text evidence="2">The sequence shown here is derived from an EMBL/GenBank/DDBJ whole genome shotgun (WGS) entry which is preliminary data.</text>
</comment>